<feature type="transmembrane region" description="Helical" evidence="1">
    <location>
        <begin position="168"/>
        <end position="188"/>
    </location>
</feature>
<dbReference type="AlphaFoldDB" id="A0A1P8WJU9"/>
<accession>A0A1P8WJU9</accession>
<dbReference type="Gene3D" id="1.20.144.10">
    <property type="entry name" value="Phosphatidic acid phosphatase type 2/haloperoxidase"/>
    <property type="match status" value="1"/>
</dbReference>
<evidence type="ECO:0000259" key="2">
    <source>
        <dbReference type="Pfam" id="PF14378"/>
    </source>
</evidence>
<feature type="transmembrane region" description="Helical" evidence="1">
    <location>
        <begin position="228"/>
        <end position="246"/>
    </location>
</feature>
<dbReference type="STRING" id="1891926.Fuma_03970"/>
<reference evidence="3 4" key="1">
    <citation type="journal article" date="2016" name="Front. Microbiol.">
        <title>Fuerstia marisgermanicae gen. nov., sp. nov., an Unusual Member of the Phylum Planctomycetes from the German Wadden Sea.</title>
        <authorList>
            <person name="Kohn T."/>
            <person name="Heuer A."/>
            <person name="Jogler M."/>
            <person name="Vollmers J."/>
            <person name="Boedeker C."/>
            <person name="Bunk B."/>
            <person name="Rast P."/>
            <person name="Borchert D."/>
            <person name="Glockner I."/>
            <person name="Freese H.M."/>
            <person name="Klenk H.P."/>
            <person name="Overmann J."/>
            <person name="Kaster A.K."/>
            <person name="Rohde M."/>
            <person name="Wiegand S."/>
            <person name="Jogler C."/>
        </authorList>
    </citation>
    <scope>NUCLEOTIDE SEQUENCE [LARGE SCALE GENOMIC DNA]</scope>
    <source>
        <strain evidence="3 4">NH11</strain>
    </source>
</reference>
<proteinExistence type="predicted"/>
<feature type="transmembrane region" description="Helical" evidence="1">
    <location>
        <begin position="140"/>
        <end position="159"/>
    </location>
</feature>
<dbReference type="OrthoDB" id="9775789at2"/>
<dbReference type="GO" id="GO:0016020">
    <property type="term" value="C:membrane"/>
    <property type="evidence" value="ECO:0007669"/>
    <property type="project" value="UniProtKB-SubCell"/>
</dbReference>
<keyword evidence="1" id="KW-0812">Transmembrane</keyword>
<dbReference type="KEGG" id="fmr:Fuma_03970"/>
<evidence type="ECO:0000313" key="3">
    <source>
        <dbReference type="EMBL" id="APZ94342.1"/>
    </source>
</evidence>
<feature type="domain" description="Inositolphosphotransferase Aur1/Ipt1" evidence="2">
    <location>
        <begin position="110"/>
        <end position="291"/>
    </location>
</feature>
<evidence type="ECO:0000313" key="4">
    <source>
        <dbReference type="Proteomes" id="UP000187735"/>
    </source>
</evidence>
<organism evidence="3 4">
    <name type="scientific">Fuerstiella marisgermanici</name>
    <dbReference type="NCBI Taxonomy" id="1891926"/>
    <lineage>
        <taxon>Bacteria</taxon>
        <taxon>Pseudomonadati</taxon>
        <taxon>Planctomycetota</taxon>
        <taxon>Planctomycetia</taxon>
        <taxon>Planctomycetales</taxon>
        <taxon>Planctomycetaceae</taxon>
        <taxon>Fuerstiella</taxon>
    </lineage>
</organism>
<dbReference type="SUPFAM" id="SSF48317">
    <property type="entry name" value="Acid phosphatase/Vanadium-dependent haloperoxidase"/>
    <property type="match status" value="1"/>
</dbReference>
<feature type="transmembrane region" description="Helical" evidence="1">
    <location>
        <begin position="74"/>
        <end position="99"/>
    </location>
</feature>
<feature type="transmembrane region" description="Helical" evidence="1">
    <location>
        <begin position="282"/>
        <end position="301"/>
    </location>
</feature>
<sequence length="312" mass="34970">MSSVSISSATRTLPVSRDAAFKGVLILATFVFDVVLIASLGLWFPLDDLIRPLLTATVLSGVGLWYLRRQEHGFVMCLLSLTQLVLFTSAYTVLMYAVAAVNMPLVDPYLAGFDQMLGIRVDRIAEWTARIPMLSVPLGIAYDTVMLQTAAAVVVLGFANRRRELEGFVLQFMLTTLTCAVLFVLLPADGPFITYDYAPNEAQQRFLHDFHEMRSQQRTLVTWRDAEGLITCPSFHTTWAILLAWAFRGVRYARWPMLLLNVLVVASTMTTGWHYFSDVVSGALLAVVGIVVVNRLQPWLYDEDNRPRPMSV</sequence>
<dbReference type="InterPro" id="IPR026841">
    <property type="entry name" value="Aur1/Ipt1"/>
</dbReference>
<evidence type="ECO:0000256" key="1">
    <source>
        <dbReference type="SAM" id="Phobius"/>
    </source>
</evidence>
<feature type="transmembrane region" description="Helical" evidence="1">
    <location>
        <begin position="49"/>
        <end position="67"/>
    </location>
</feature>
<dbReference type="EMBL" id="CP017641">
    <property type="protein sequence ID" value="APZ94342.1"/>
    <property type="molecule type" value="Genomic_DNA"/>
</dbReference>
<feature type="transmembrane region" description="Helical" evidence="1">
    <location>
        <begin position="20"/>
        <end position="43"/>
    </location>
</feature>
<dbReference type="InterPro" id="IPR036938">
    <property type="entry name" value="PAP2/HPO_sf"/>
</dbReference>
<keyword evidence="4" id="KW-1185">Reference proteome</keyword>
<dbReference type="Pfam" id="PF14378">
    <property type="entry name" value="PAP2_3"/>
    <property type="match status" value="1"/>
</dbReference>
<dbReference type="Proteomes" id="UP000187735">
    <property type="component" value="Chromosome"/>
</dbReference>
<keyword evidence="1" id="KW-0472">Membrane</keyword>
<protein>
    <submittedName>
        <fullName evidence="3">PAP2 superfamily protein</fullName>
    </submittedName>
</protein>
<dbReference type="RefSeq" id="WP_077025663.1">
    <property type="nucleotide sequence ID" value="NZ_CP017641.1"/>
</dbReference>
<gene>
    <name evidence="3" type="ORF">Fuma_03970</name>
</gene>
<keyword evidence="1" id="KW-1133">Transmembrane helix</keyword>
<name>A0A1P8WJU9_9PLAN</name>